<evidence type="ECO:0000313" key="3">
    <source>
        <dbReference type="Proteomes" id="UP001589776"/>
    </source>
</evidence>
<dbReference type="InterPro" id="IPR038765">
    <property type="entry name" value="Papain-like_cys_pep_sf"/>
</dbReference>
<organism evidence="2 3">
    <name type="scientific">Paenibacillus chartarius</name>
    <dbReference type="NCBI Taxonomy" id="747481"/>
    <lineage>
        <taxon>Bacteria</taxon>
        <taxon>Bacillati</taxon>
        <taxon>Bacillota</taxon>
        <taxon>Bacilli</taxon>
        <taxon>Bacillales</taxon>
        <taxon>Paenibacillaceae</taxon>
        <taxon>Paenibacillus</taxon>
    </lineage>
</organism>
<dbReference type="Proteomes" id="UP001589776">
    <property type="component" value="Unassembled WGS sequence"/>
</dbReference>
<dbReference type="EMBL" id="JBHLWN010000090">
    <property type="protein sequence ID" value="MFC0215350.1"/>
    <property type="molecule type" value="Genomic_DNA"/>
</dbReference>
<protein>
    <submittedName>
        <fullName evidence="2">Transglutaminase-like domain-containing protein</fullName>
    </submittedName>
</protein>
<gene>
    <name evidence="2" type="ORF">ACFFK0_23425</name>
</gene>
<name>A0ABV6DRT4_9BACL</name>
<dbReference type="Pfam" id="PF01841">
    <property type="entry name" value="Transglut_core"/>
    <property type="match status" value="1"/>
</dbReference>
<evidence type="ECO:0000259" key="1">
    <source>
        <dbReference type="Pfam" id="PF01841"/>
    </source>
</evidence>
<evidence type="ECO:0000313" key="2">
    <source>
        <dbReference type="EMBL" id="MFC0215350.1"/>
    </source>
</evidence>
<dbReference type="Gene3D" id="3.10.620.30">
    <property type="match status" value="1"/>
</dbReference>
<comment type="caution">
    <text evidence="2">The sequence shown here is derived from an EMBL/GenBank/DDBJ whole genome shotgun (WGS) entry which is preliminary data.</text>
</comment>
<dbReference type="InterPro" id="IPR002931">
    <property type="entry name" value="Transglutaminase-like"/>
</dbReference>
<proteinExistence type="predicted"/>
<dbReference type="RefSeq" id="WP_377472794.1">
    <property type="nucleotide sequence ID" value="NZ_JBHLWN010000090.1"/>
</dbReference>
<reference evidence="2 3" key="1">
    <citation type="submission" date="2024-09" db="EMBL/GenBank/DDBJ databases">
        <authorList>
            <person name="Sun Q."/>
            <person name="Mori K."/>
        </authorList>
    </citation>
    <scope>NUCLEOTIDE SEQUENCE [LARGE SCALE GENOMIC DNA]</scope>
    <source>
        <strain evidence="2 3">CCM 7759</strain>
    </source>
</reference>
<keyword evidence="3" id="KW-1185">Reference proteome</keyword>
<dbReference type="SUPFAM" id="SSF54001">
    <property type="entry name" value="Cysteine proteinases"/>
    <property type="match status" value="1"/>
</dbReference>
<feature type="domain" description="Transglutaminase-like" evidence="1">
    <location>
        <begin position="9"/>
        <end position="48"/>
    </location>
</feature>
<sequence length="59" mass="6605">METGFVPNLDQVFDDSKGICYDYAATFAAMARSAGIPTRLVMGYRSDAPPSFRAEQRRR</sequence>
<accession>A0ABV6DRT4</accession>